<evidence type="ECO:0000256" key="1">
    <source>
        <dbReference type="ARBA" id="ARBA00022741"/>
    </source>
</evidence>
<gene>
    <name evidence="4" type="primary">102</name>
    <name evidence="4" type="ORF">SEA_SYLEON_102</name>
</gene>
<reference evidence="4 5" key="1">
    <citation type="submission" date="2019-09" db="EMBL/GenBank/DDBJ databases">
        <authorList>
            <person name="Falcon-Lizardi N."/>
            <person name="Rios-Rosa Y."/>
            <person name="Rivera-Cruz A."/>
            <person name="Rivera-Espinal N.S."/>
            <person name="Rodriguez-Cotto F.E."/>
            <person name="Rosa-Flores A.N."/>
            <person name="Rubin M.R."/>
            <person name="Vazquez E."/>
            <person name="Molloy S.D."/>
            <person name="Garlena R.A."/>
            <person name="Russell D.A."/>
            <person name="Pope W.H."/>
            <person name="Jacobs-Sera D."/>
            <person name="Hatfull G.F."/>
        </authorList>
    </citation>
    <scope>NUCLEOTIDE SEQUENCE [LARGE SCALE GENOMIC DNA]</scope>
</reference>
<name>A0A5Q2WBJ5_9CAUD</name>
<dbReference type="EMBL" id="MN444870">
    <property type="protein sequence ID" value="QGH75826.1"/>
    <property type="molecule type" value="Genomic_DNA"/>
</dbReference>
<dbReference type="Proteomes" id="UP000346466">
    <property type="component" value="Segment"/>
</dbReference>
<feature type="region of interest" description="Disordered" evidence="2">
    <location>
        <begin position="1"/>
        <end position="24"/>
    </location>
</feature>
<sequence>MDNADIHNRFDFHPATDAEKRGAHGSIREAMKSTALYVNNNVPDGREKSLAITALEEAMFWSNAAIARAGVGD</sequence>
<dbReference type="KEGG" id="vg:70081326"/>
<organism evidence="4 5">
    <name type="scientific">Gordonia phage Syleon</name>
    <dbReference type="NCBI Taxonomy" id="2653718"/>
    <lineage>
        <taxon>Viruses</taxon>
        <taxon>Duplodnaviria</taxon>
        <taxon>Heunggongvirae</taxon>
        <taxon>Uroviricota</taxon>
        <taxon>Caudoviricetes</taxon>
        <taxon>Deeyouvirinae</taxon>
        <taxon>Octobienvirus</taxon>
        <taxon>Octobienvirus syleon</taxon>
    </lineage>
</organism>
<protein>
    <recommendedName>
        <fullName evidence="3">Acb2/Tad1 hairpin domain-containing protein</fullName>
    </recommendedName>
</protein>
<feature type="domain" description="Acb2/Tad1 hairpin" evidence="3">
    <location>
        <begin position="3"/>
        <end position="67"/>
    </location>
</feature>
<dbReference type="Pfam" id="PF24729">
    <property type="entry name" value="Acb2_Tad1_hairpin"/>
    <property type="match status" value="1"/>
</dbReference>
<proteinExistence type="predicted"/>
<dbReference type="InterPro" id="IPR056098">
    <property type="entry name" value="Acb2/Tad1_hairpin"/>
</dbReference>
<evidence type="ECO:0000313" key="5">
    <source>
        <dbReference type="Proteomes" id="UP000346466"/>
    </source>
</evidence>
<evidence type="ECO:0000313" key="4">
    <source>
        <dbReference type="EMBL" id="QGH75826.1"/>
    </source>
</evidence>
<dbReference type="GeneID" id="70081326"/>
<dbReference type="GO" id="GO:0000166">
    <property type="term" value="F:nucleotide binding"/>
    <property type="evidence" value="ECO:0007669"/>
    <property type="project" value="UniProtKB-KW"/>
</dbReference>
<keyword evidence="5" id="KW-1185">Reference proteome</keyword>
<evidence type="ECO:0000259" key="3">
    <source>
        <dbReference type="Pfam" id="PF24729"/>
    </source>
</evidence>
<accession>A0A5Q2WBJ5</accession>
<keyword evidence="1" id="KW-0547">Nucleotide-binding</keyword>
<dbReference type="RefSeq" id="YP_010246756.1">
    <property type="nucleotide sequence ID" value="NC_060137.1"/>
</dbReference>
<evidence type="ECO:0000256" key="2">
    <source>
        <dbReference type="SAM" id="MobiDB-lite"/>
    </source>
</evidence>